<name>A0A935MRG8_9RHOO</name>
<dbReference type="AlphaFoldDB" id="A0A935MRG8"/>
<dbReference type="Pfam" id="PF12974">
    <property type="entry name" value="Phosphonate-bd"/>
    <property type="match status" value="1"/>
</dbReference>
<evidence type="ECO:0000313" key="2">
    <source>
        <dbReference type="Proteomes" id="UP000739411"/>
    </source>
</evidence>
<organism evidence="1 2">
    <name type="scientific">Candidatus Dechloromonas phosphorivorans</name>
    <dbReference type="NCBI Taxonomy" id="2899244"/>
    <lineage>
        <taxon>Bacteria</taxon>
        <taxon>Pseudomonadati</taxon>
        <taxon>Pseudomonadota</taxon>
        <taxon>Betaproteobacteria</taxon>
        <taxon>Rhodocyclales</taxon>
        <taxon>Azonexaceae</taxon>
        <taxon>Dechloromonas</taxon>
    </lineage>
</organism>
<gene>
    <name evidence="1" type="ORF">IPJ38_13465</name>
</gene>
<proteinExistence type="predicted"/>
<accession>A0A935MRG8</accession>
<comment type="caution">
    <text evidence="1">The sequence shown here is derived from an EMBL/GenBank/DDBJ whole genome shotgun (WGS) entry which is preliminary data.</text>
</comment>
<evidence type="ECO:0000313" key="1">
    <source>
        <dbReference type="EMBL" id="MBK7415968.1"/>
    </source>
</evidence>
<reference evidence="1 2" key="1">
    <citation type="submission" date="2020-10" db="EMBL/GenBank/DDBJ databases">
        <title>Connecting structure to function with the recovery of over 1000 high-quality activated sludge metagenome-assembled genomes encoding full-length rRNA genes using long-read sequencing.</title>
        <authorList>
            <person name="Singleton C.M."/>
            <person name="Petriglieri F."/>
            <person name="Kristensen J.M."/>
            <person name="Kirkegaard R.H."/>
            <person name="Michaelsen T.Y."/>
            <person name="Andersen M.H."/>
            <person name="Karst S.M."/>
            <person name="Dueholm M.S."/>
            <person name="Nielsen P.H."/>
            <person name="Albertsen M."/>
        </authorList>
    </citation>
    <scope>NUCLEOTIDE SEQUENCE [LARGE SCALE GENOMIC DNA]</scope>
    <source>
        <strain evidence="1">EsbW_18-Q3-R4-48_BATAC.463</strain>
    </source>
</reference>
<dbReference type="Gene3D" id="3.40.190.10">
    <property type="entry name" value="Periplasmic binding protein-like II"/>
    <property type="match status" value="1"/>
</dbReference>
<dbReference type="EMBL" id="JADJMS010000028">
    <property type="protein sequence ID" value="MBK7415968.1"/>
    <property type="molecule type" value="Genomic_DNA"/>
</dbReference>
<protein>
    <submittedName>
        <fullName evidence="1">Uncharacterized protein</fullName>
    </submittedName>
</protein>
<sequence>MPTYQPLAKLERELKQPIQLLTAPDFETFVKRVVDGEYDVAVLAPHYARLATRNSATAPCL</sequence>
<dbReference type="Proteomes" id="UP000739411">
    <property type="component" value="Unassembled WGS sequence"/>
</dbReference>